<dbReference type="InterPro" id="IPR011009">
    <property type="entry name" value="Kinase-like_dom_sf"/>
</dbReference>
<keyword evidence="7 13" id="KW-0418">Kinase</keyword>
<dbReference type="PROSITE" id="PS50011">
    <property type="entry name" value="PROTEIN_KINASE_DOM"/>
    <property type="match status" value="1"/>
</dbReference>
<comment type="catalytic activity">
    <reaction evidence="10">
        <text>L-seryl-[protein] + ATP = O-phospho-L-seryl-[protein] + ADP + H(+)</text>
        <dbReference type="Rhea" id="RHEA:17989"/>
        <dbReference type="Rhea" id="RHEA-COMP:9863"/>
        <dbReference type="Rhea" id="RHEA-COMP:11604"/>
        <dbReference type="ChEBI" id="CHEBI:15378"/>
        <dbReference type="ChEBI" id="CHEBI:29999"/>
        <dbReference type="ChEBI" id="CHEBI:30616"/>
        <dbReference type="ChEBI" id="CHEBI:83421"/>
        <dbReference type="ChEBI" id="CHEBI:456216"/>
        <dbReference type="EC" id="2.7.11.22"/>
    </reaction>
</comment>
<dbReference type="OMA" id="HDFKGLM"/>
<dbReference type="Proteomes" id="UP000327085">
    <property type="component" value="Chromosome 5"/>
</dbReference>
<evidence type="ECO:0000256" key="3">
    <source>
        <dbReference type="ARBA" id="ARBA00022527"/>
    </source>
</evidence>
<proteinExistence type="inferred from homology"/>
<dbReference type="GO" id="GO:0004693">
    <property type="term" value="F:cyclin-dependent protein serine/threonine kinase activity"/>
    <property type="evidence" value="ECO:0007669"/>
    <property type="project" value="UniProtKB-EC"/>
</dbReference>
<evidence type="ECO:0000256" key="2">
    <source>
        <dbReference type="ARBA" id="ARBA00012425"/>
    </source>
</evidence>
<dbReference type="Gene3D" id="3.20.20.80">
    <property type="entry name" value="Glycosidases"/>
    <property type="match status" value="1"/>
</dbReference>
<dbReference type="Gene3D" id="1.10.510.10">
    <property type="entry name" value="Transferase(Phosphotransferase) domain 1"/>
    <property type="match status" value="1"/>
</dbReference>
<comment type="similarity">
    <text evidence="1">Belongs to the protein kinase superfamily. CMGC Ser/Thr protein kinase family. CDC2/CDKX subfamily.</text>
</comment>
<dbReference type="EMBL" id="CABIKO010000054">
    <property type="protein sequence ID" value="VVA21769.1"/>
    <property type="molecule type" value="Genomic_DNA"/>
</dbReference>
<feature type="region of interest" description="Disordered" evidence="11">
    <location>
        <begin position="119"/>
        <end position="144"/>
    </location>
</feature>
<keyword evidence="4" id="KW-0597">Phosphoprotein</keyword>
<evidence type="ECO:0000256" key="10">
    <source>
        <dbReference type="ARBA" id="ARBA00048367"/>
    </source>
</evidence>
<sequence>MPPGSRVIGMGHWPFPRDKLTQGYAYILTHPGTPVIFYDHLYDFGFHDILTELIEARRRARIHCRSAVKIYHANNEGYVAQIGRVDVLRRRDSYNYSKREFESYTNGVCRGDGVKHKNGFHLPSNVRNSGGSERSSNSSEPCFKNSKTRKSECLVQLPPEKKRKFSPIIWDREEKQVRVSSKNRVIPVIPPSPADPTSVQNVLFDGVVSKSPATVVKSQDMDVSEPSVADCLEGSCKSEAPADLSTHLHSEQSGQDEQAKKNMVHPPNISLSRWASDSDSPRAPRDIADDPCSSPESGEIQREGSGGSWTRVSSSDEESSFETAGEKYYGEELCDENMNIDKHDGNAGVGINQLYSDSESDSEDDVDLPKIEEPAVPMQGSINMLQGCRSVFEYEKLNKINEGTYGVVYRARDKKSGEIVALKKVKMDVDKGCDGFPMSALREINILLSFNHPSVVGVKEVVMDDFDGVYMVMEYMEYDLKGLMDSMKQPFGIGEVKYLILQLLNGVEYLHDNWVLHRDLKSSNLLVNKEGELKICDLGLSRQYGSPLKPYTPLVVTLWYRAPEILLGTKQYSTAIDMWSVGCIMAELLAKDALFKGKTEVDQIDKIFRMLGTPDEKSGLSKLPGFKVNSVKQQCYNHLRKKFPAASFTGSSPVLSESGFDLLKRLLSYNPAERITAKDALNHNWFCESPEPRYDFKPITPDLHSRPVPKQQAA</sequence>
<evidence type="ECO:0000256" key="4">
    <source>
        <dbReference type="ARBA" id="ARBA00022553"/>
    </source>
</evidence>
<dbReference type="CDD" id="cd07843">
    <property type="entry name" value="STKc_CDC2L1"/>
    <property type="match status" value="1"/>
</dbReference>
<dbReference type="Gramene" id="VVA21769">
    <property type="protein sequence ID" value="VVA21769"/>
    <property type="gene ID" value="Prudul26B028325"/>
</dbReference>
<dbReference type="InterPro" id="IPR000719">
    <property type="entry name" value="Prot_kinase_dom"/>
</dbReference>
<evidence type="ECO:0000256" key="8">
    <source>
        <dbReference type="ARBA" id="ARBA00022840"/>
    </source>
</evidence>
<evidence type="ECO:0000256" key="9">
    <source>
        <dbReference type="ARBA" id="ARBA00047811"/>
    </source>
</evidence>
<evidence type="ECO:0000313" key="14">
    <source>
        <dbReference type="Proteomes" id="UP000327085"/>
    </source>
</evidence>
<dbReference type="PANTHER" id="PTHR24056:SF415">
    <property type="entry name" value="CYCLIN-DEPENDENT KINASE G1"/>
    <property type="match status" value="1"/>
</dbReference>
<dbReference type="EC" id="2.7.11.22" evidence="2"/>
<evidence type="ECO:0000256" key="5">
    <source>
        <dbReference type="ARBA" id="ARBA00022679"/>
    </source>
</evidence>
<reference evidence="14" key="1">
    <citation type="journal article" date="2020" name="Plant J.">
        <title>Transposons played a major role in the diversification between the closely related almond and peach genomes: results from the almond genome sequence.</title>
        <authorList>
            <person name="Alioto T."/>
            <person name="Alexiou K.G."/>
            <person name="Bardil A."/>
            <person name="Barteri F."/>
            <person name="Castanera R."/>
            <person name="Cruz F."/>
            <person name="Dhingra A."/>
            <person name="Duval H."/>
            <person name="Fernandez I Marti A."/>
            <person name="Frias L."/>
            <person name="Galan B."/>
            <person name="Garcia J.L."/>
            <person name="Howad W."/>
            <person name="Gomez-Garrido J."/>
            <person name="Gut M."/>
            <person name="Julca I."/>
            <person name="Morata J."/>
            <person name="Puigdomenech P."/>
            <person name="Ribeca P."/>
            <person name="Rubio Cabetas M.J."/>
            <person name="Vlasova A."/>
            <person name="Wirthensohn M."/>
            <person name="Garcia-Mas J."/>
            <person name="Gabaldon T."/>
            <person name="Casacuberta J.M."/>
            <person name="Arus P."/>
        </authorList>
    </citation>
    <scope>NUCLEOTIDE SEQUENCE [LARGE SCALE GENOMIC DNA]</scope>
    <source>
        <strain evidence="14">cv. Texas</strain>
    </source>
</reference>
<keyword evidence="5" id="KW-0808">Transferase</keyword>
<dbReference type="GO" id="GO:0005524">
    <property type="term" value="F:ATP binding"/>
    <property type="evidence" value="ECO:0007669"/>
    <property type="project" value="UniProtKB-KW"/>
</dbReference>
<name>A0A5E4F3U8_PRUDU</name>
<dbReference type="AlphaFoldDB" id="A0A5E4F3U8"/>
<dbReference type="Pfam" id="PF00069">
    <property type="entry name" value="Pkinase"/>
    <property type="match status" value="1"/>
</dbReference>
<evidence type="ECO:0000256" key="6">
    <source>
        <dbReference type="ARBA" id="ARBA00022741"/>
    </source>
</evidence>
<dbReference type="SUPFAM" id="SSF56112">
    <property type="entry name" value="Protein kinase-like (PK-like)"/>
    <property type="match status" value="1"/>
</dbReference>
<organism evidence="13 14">
    <name type="scientific">Prunus dulcis</name>
    <name type="common">Almond</name>
    <name type="synonym">Amygdalus dulcis</name>
    <dbReference type="NCBI Taxonomy" id="3755"/>
    <lineage>
        <taxon>Eukaryota</taxon>
        <taxon>Viridiplantae</taxon>
        <taxon>Streptophyta</taxon>
        <taxon>Embryophyta</taxon>
        <taxon>Tracheophyta</taxon>
        <taxon>Spermatophyta</taxon>
        <taxon>Magnoliopsida</taxon>
        <taxon>eudicotyledons</taxon>
        <taxon>Gunneridae</taxon>
        <taxon>Pentapetalae</taxon>
        <taxon>rosids</taxon>
        <taxon>fabids</taxon>
        <taxon>Rosales</taxon>
        <taxon>Rosaceae</taxon>
        <taxon>Amygdaloideae</taxon>
        <taxon>Amygdaleae</taxon>
        <taxon>Prunus</taxon>
    </lineage>
</organism>
<evidence type="ECO:0000256" key="11">
    <source>
        <dbReference type="SAM" id="MobiDB-lite"/>
    </source>
</evidence>
<dbReference type="Gene3D" id="3.30.200.20">
    <property type="entry name" value="Phosphorylase Kinase, domain 1"/>
    <property type="match status" value="1"/>
</dbReference>
<gene>
    <name evidence="13" type="ORF">ALMOND_2B028325</name>
</gene>
<protein>
    <recommendedName>
        <fullName evidence="2">cyclin-dependent kinase</fullName>
        <ecNumber evidence="2">2.7.11.22</ecNumber>
    </recommendedName>
</protein>
<evidence type="ECO:0000259" key="12">
    <source>
        <dbReference type="PROSITE" id="PS50011"/>
    </source>
</evidence>
<dbReference type="PROSITE" id="PS00108">
    <property type="entry name" value="PROTEIN_KINASE_ST"/>
    <property type="match status" value="1"/>
</dbReference>
<feature type="compositionally biased region" description="Basic and acidic residues" evidence="11">
    <location>
        <begin position="279"/>
        <end position="288"/>
    </location>
</feature>
<keyword evidence="6" id="KW-0547">Nucleotide-binding</keyword>
<keyword evidence="3" id="KW-0723">Serine/threonine-protein kinase</keyword>
<dbReference type="GO" id="GO:0007346">
    <property type="term" value="P:regulation of mitotic cell cycle"/>
    <property type="evidence" value="ECO:0007669"/>
    <property type="project" value="TreeGrafter"/>
</dbReference>
<dbReference type="InterPro" id="IPR008271">
    <property type="entry name" value="Ser/Thr_kinase_AS"/>
</dbReference>
<accession>A0A5E4F3U8</accession>
<dbReference type="PANTHER" id="PTHR24056">
    <property type="entry name" value="CELL DIVISION PROTEIN KINASE"/>
    <property type="match status" value="1"/>
</dbReference>
<dbReference type="GO" id="GO:0010556">
    <property type="term" value="P:regulation of macromolecule biosynthetic process"/>
    <property type="evidence" value="ECO:0007669"/>
    <property type="project" value="UniProtKB-ARBA"/>
</dbReference>
<dbReference type="SUPFAM" id="SSF51445">
    <property type="entry name" value="(Trans)glycosidases"/>
    <property type="match status" value="1"/>
</dbReference>
<dbReference type="InParanoid" id="A0A5E4F3U8"/>
<dbReference type="GO" id="GO:0080090">
    <property type="term" value="P:regulation of primary metabolic process"/>
    <property type="evidence" value="ECO:0007669"/>
    <property type="project" value="UniProtKB-ARBA"/>
</dbReference>
<dbReference type="FunFam" id="1.10.510.10:FF:000211">
    <property type="entry name" value="Cyclin-dependent kinase G-2"/>
    <property type="match status" value="1"/>
</dbReference>
<dbReference type="SMART" id="SM00220">
    <property type="entry name" value="S_TKc"/>
    <property type="match status" value="1"/>
</dbReference>
<dbReference type="GO" id="GO:0005634">
    <property type="term" value="C:nucleus"/>
    <property type="evidence" value="ECO:0007669"/>
    <property type="project" value="UniProtKB-ARBA"/>
</dbReference>
<dbReference type="InterPro" id="IPR045267">
    <property type="entry name" value="CDK11/PITSLRE_STKc"/>
</dbReference>
<evidence type="ECO:0000313" key="13">
    <source>
        <dbReference type="EMBL" id="VVA21769.1"/>
    </source>
</evidence>
<keyword evidence="8" id="KW-0067">ATP-binding</keyword>
<dbReference type="InterPro" id="IPR050108">
    <property type="entry name" value="CDK"/>
</dbReference>
<feature type="region of interest" description="Disordered" evidence="11">
    <location>
        <begin position="244"/>
        <end position="324"/>
    </location>
</feature>
<evidence type="ECO:0000256" key="7">
    <source>
        <dbReference type="ARBA" id="ARBA00022777"/>
    </source>
</evidence>
<feature type="compositionally biased region" description="Low complexity" evidence="11">
    <location>
        <begin position="127"/>
        <end position="140"/>
    </location>
</feature>
<dbReference type="InterPro" id="IPR017853">
    <property type="entry name" value="GH"/>
</dbReference>
<feature type="compositionally biased region" description="Polar residues" evidence="11">
    <location>
        <begin position="269"/>
        <end position="278"/>
    </location>
</feature>
<feature type="domain" description="Protein kinase" evidence="12">
    <location>
        <begin position="394"/>
        <end position="686"/>
    </location>
</feature>
<comment type="catalytic activity">
    <reaction evidence="9">
        <text>L-threonyl-[protein] + ATP = O-phospho-L-threonyl-[protein] + ADP + H(+)</text>
        <dbReference type="Rhea" id="RHEA:46608"/>
        <dbReference type="Rhea" id="RHEA-COMP:11060"/>
        <dbReference type="Rhea" id="RHEA-COMP:11605"/>
        <dbReference type="ChEBI" id="CHEBI:15378"/>
        <dbReference type="ChEBI" id="CHEBI:30013"/>
        <dbReference type="ChEBI" id="CHEBI:30616"/>
        <dbReference type="ChEBI" id="CHEBI:61977"/>
        <dbReference type="ChEBI" id="CHEBI:456216"/>
        <dbReference type="EC" id="2.7.11.22"/>
    </reaction>
</comment>
<evidence type="ECO:0000256" key="1">
    <source>
        <dbReference type="ARBA" id="ARBA00006485"/>
    </source>
</evidence>
<dbReference type="FunFam" id="3.30.200.20:FF:000172">
    <property type="entry name" value="cyclin-dependent kinase G-2 isoform X1"/>
    <property type="match status" value="1"/>
</dbReference>